<dbReference type="PANTHER" id="PTHR42907:SF1">
    <property type="entry name" value="FMN-LINKED OXIDOREDUCTASES SUPERFAMILY PROTEIN"/>
    <property type="match status" value="1"/>
</dbReference>
<dbReference type="VEuPathDB" id="MicrosporidiaDB:NAPIS_ORF01864"/>
<gene>
    <name evidence="4" type="ORF">NAPIS_ORF01864</name>
</gene>
<name>T0MBL2_9MICR</name>
<dbReference type="GO" id="GO:0000049">
    <property type="term" value="F:tRNA binding"/>
    <property type="evidence" value="ECO:0007669"/>
    <property type="project" value="UniProtKB-KW"/>
</dbReference>
<keyword evidence="3" id="KW-0694">RNA-binding</keyword>
<keyword evidence="1" id="KW-0820">tRNA-binding</keyword>
<dbReference type="Proteomes" id="UP000053780">
    <property type="component" value="Unassembled WGS sequence"/>
</dbReference>
<dbReference type="OrthoDB" id="10262250at2759"/>
<keyword evidence="5" id="KW-1185">Reference proteome</keyword>
<evidence type="ECO:0000256" key="2">
    <source>
        <dbReference type="ARBA" id="ARBA00022857"/>
    </source>
</evidence>
<dbReference type="AlphaFoldDB" id="T0MBL2"/>
<dbReference type="PANTHER" id="PTHR42907">
    <property type="entry name" value="FMN-LINKED OXIDOREDUCTASES SUPERFAMILY PROTEIN"/>
    <property type="match status" value="1"/>
</dbReference>
<evidence type="ECO:0000256" key="1">
    <source>
        <dbReference type="ARBA" id="ARBA00022555"/>
    </source>
</evidence>
<sequence length="184" mass="21807">MSIKLRTGVDNFDTYEWFEELIKFIIENSPCTTFYVHGRKCWLNGVNPKFNRCVPELKYEYVYRIKIRFPWIKFVLNGGLKGVKDLDKLWVINFSGVNNGICSELNSELNSCGEDKSNKENENRIYKENKINRDLYYVDENRIYKENRINKNSSYVDENRINKDVCTNENINTISNDNIIKKTT</sequence>
<evidence type="ECO:0000256" key="3">
    <source>
        <dbReference type="ARBA" id="ARBA00022884"/>
    </source>
</evidence>
<evidence type="ECO:0000313" key="5">
    <source>
        <dbReference type="Proteomes" id="UP000053780"/>
    </source>
</evidence>
<accession>T0MBL2</accession>
<dbReference type="EMBL" id="KE647273">
    <property type="protein sequence ID" value="EQB60571.1"/>
    <property type="molecule type" value="Genomic_DNA"/>
</dbReference>
<evidence type="ECO:0000313" key="4">
    <source>
        <dbReference type="EMBL" id="EQB60571.1"/>
    </source>
</evidence>
<dbReference type="HOGENOM" id="CLU_1468593_0_0_1"/>
<dbReference type="InterPro" id="IPR013785">
    <property type="entry name" value="Aldolase_TIM"/>
</dbReference>
<dbReference type="Gene3D" id="3.20.20.70">
    <property type="entry name" value="Aldolase class I"/>
    <property type="match status" value="1"/>
</dbReference>
<proteinExistence type="predicted"/>
<keyword evidence="2" id="KW-0521">NADP</keyword>
<dbReference type="GO" id="GO:0017150">
    <property type="term" value="F:tRNA dihydrouridine synthase activity"/>
    <property type="evidence" value="ECO:0007669"/>
    <property type="project" value="InterPro"/>
</dbReference>
<dbReference type="InterPro" id="IPR004653">
    <property type="entry name" value="DusA"/>
</dbReference>
<protein>
    <submittedName>
        <fullName evidence="4">Trna-dihydrouridine synthase a</fullName>
    </submittedName>
</protein>
<reference evidence="4 5" key="1">
    <citation type="journal article" date="2013" name="BMC Genomics">
        <title>Genome sequencing and comparative genomics of honey bee microsporidia, Nosema apis reveal novel insights into host-parasite interactions.</title>
        <authorList>
            <person name="Chen Yp."/>
            <person name="Pettis J.S."/>
            <person name="Zhao Y."/>
            <person name="Liu X."/>
            <person name="Tallon L.J."/>
            <person name="Sadzewicz L.D."/>
            <person name="Li R."/>
            <person name="Zheng H."/>
            <person name="Huang S."/>
            <person name="Zhang X."/>
            <person name="Hamilton M.C."/>
            <person name="Pernal S.F."/>
            <person name="Melathopoulos A.P."/>
            <person name="Yan X."/>
            <person name="Evans J.D."/>
        </authorList>
    </citation>
    <scope>NUCLEOTIDE SEQUENCE [LARGE SCALE GENOMIC DNA]</scope>
    <source>
        <strain evidence="4 5">BRL 01</strain>
    </source>
</reference>
<organism evidence="4 5">
    <name type="scientific">Vairimorpha apis BRL 01</name>
    <dbReference type="NCBI Taxonomy" id="1037528"/>
    <lineage>
        <taxon>Eukaryota</taxon>
        <taxon>Fungi</taxon>
        <taxon>Fungi incertae sedis</taxon>
        <taxon>Microsporidia</taxon>
        <taxon>Nosematidae</taxon>
        <taxon>Vairimorpha</taxon>
    </lineage>
</organism>